<dbReference type="PANTHER" id="PTHR23137">
    <property type="entry name" value="VESICLE TRANSPORT PROTEIN-RELATED"/>
    <property type="match status" value="1"/>
</dbReference>
<proteinExistence type="inferred from homology"/>
<evidence type="ECO:0000256" key="1">
    <source>
        <dbReference type="RuleBase" id="RU363111"/>
    </source>
</evidence>
<dbReference type="Proteomes" id="UP000594263">
    <property type="component" value="Unplaced"/>
</dbReference>
<keyword evidence="3" id="KW-1185">Reference proteome</keyword>
<dbReference type="GO" id="GO:0016192">
    <property type="term" value="P:vesicle-mediated transport"/>
    <property type="evidence" value="ECO:0007669"/>
    <property type="project" value="InterPro"/>
</dbReference>
<dbReference type="Gramene" id="Kaladp0002s0002.1.v1.1">
    <property type="protein sequence ID" value="Kaladp0002s0002.1.v1.1"/>
    <property type="gene ID" value="Kaladp0002s0002.v1.1"/>
</dbReference>
<comment type="similarity">
    <text evidence="1">Belongs to the SFT2 family.</text>
</comment>
<dbReference type="InterPro" id="IPR011691">
    <property type="entry name" value="Vesicle_transpt_SFT2"/>
</dbReference>
<keyword evidence="1" id="KW-0653">Protein transport</keyword>
<dbReference type="AlphaFoldDB" id="A0A7N0R8Z9"/>
<reference evidence="2" key="1">
    <citation type="submission" date="2021-01" db="UniProtKB">
        <authorList>
            <consortium name="EnsemblPlants"/>
        </authorList>
    </citation>
    <scope>IDENTIFICATION</scope>
</reference>
<protein>
    <recommendedName>
        <fullName evidence="1">Vesicle transport protein</fullName>
    </recommendedName>
</protein>
<feature type="transmembrane region" description="Helical" evidence="1">
    <location>
        <begin position="36"/>
        <end position="58"/>
    </location>
</feature>
<accession>A0A7N0R8Z9</accession>
<dbReference type="PANTHER" id="PTHR23137:SF29">
    <property type="entry name" value="VESICLE TRANSPORT PROTEIN"/>
    <property type="match status" value="1"/>
</dbReference>
<comment type="function">
    <text evidence="1">May be involved in fusion of retrograde transport vesicles derived from an endocytic compartment with the Golgi complex.</text>
</comment>
<keyword evidence="1" id="KW-0812">Transmembrane</keyword>
<organism evidence="2 3">
    <name type="scientific">Kalanchoe fedtschenkoi</name>
    <name type="common">Lavender scallops</name>
    <name type="synonym">South American air plant</name>
    <dbReference type="NCBI Taxonomy" id="63787"/>
    <lineage>
        <taxon>Eukaryota</taxon>
        <taxon>Viridiplantae</taxon>
        <taxon>Streptophyta</taxon>
        <taxon>Embryophyta</taxon>
        <taxon>Tracheophyta</taxon>
        <taxon>Spermatophyta</taxon>
        <taxon>Magnoliopsida</taxon>
        <taxon>eudicotyledons</taxon>
        <taxon>Gunneridae</taxon>
        <taxon>Pentapetalae</taxon>
        <taxon>Saxifragales</taxon>
        <taxon>Crassulaceae</taxon>
        <taxon>Kalanchoe</taxon>
    </lineage>
</organism>
<keyword evidence="1" id="KW-0813">Transport</keyword>
<keyword evidence="1" id="KW-0472">Membrane</keyword>
<evidence type="ECO:0000313" key="3">
    <source>
        <dbReference type="Proteomes" id="UP000594263"/>
    </source>
</evidence>
<comment type="subcellular location">
    <subcellularLocation>
        <location evidence="1">Membrane</location>
        <topology evidence="1">Multi-pass membrane protein</topology>
    </subcellularLocation>
</comment>
<dbReference type="GO" id="GO:0016020">
    <property type="term" value="C:membrane"/>
    <property type="evidence" value="ECO:0007669"/>
    <property type="project" value="UniProtKB-SubCell"/>
</dbReference>
<sequence>MWRLSTSLFRDDGEDQDDNFALESDGICALSTLQRMYAFLACLVGGVVCMFLSLVVFARPIKFAILFS</sequence>
<comment type="caution">
    <text evidence="1">Lacks conserved residue(s) required for the propagation of feature annotation.</text>
</comment>
<name>A0A7N0R8Z9_KALFE</name>
<dbReference type="EnsemblPlants" id="Kaladp0002s0002.1.v1.1">
    <property type="protein sequence ID" value="Kaladp0002s0002.1.v1.1"/>
    <property type="gene ID" value="Kaladp0002s0002.v1.1"/>
</dbReference>
<evidence type="ECO:0000313" key="2">
    <source>
        <dbReference type="EnsemblPlants" id="Kaladp0002s0002.1.v1.1"/>
    </source>
</evidence>
<dbReference type="GO" id="GO:0015031">
    <property type="term" value="P:protein transport"/>
    <property type="evidence" value="ECO:0007669"/>
    <property type="project" value="UniProtKB-KW"/>
</dbReference>
<keyword evidence="1" id="KW-1133">Transmembrane helix</keyword>